<proteinExistence type="predicted"/>
<dbReference type="EMBL" id="BLAM01000017">
    <property type="protein sequence ID" value="GET05105.1"/>
    <property type="molecule type" value="Genomic_DNA"/>
</dbReference>
<sequence length="58" mass="6487">MSLNIAAMQAEVSPPECKLIARTRLENSVVQFQMLAINVKVSLARLAFYFAKIADFLN</sequence>
<comment type="caution">
    <text evidence="1">The sequence shown here is derived from an EMBL/GenBank/DDBJ whole genome shotgun (WGS) entry which is preliminary data.</text>
</comment>
<evidence type="ECO:0000313" key="1">
    <source>
        <dbReference type="EMBL" id="GET05105.1"/>
    </source>
</evidence>
<dbReference type="Proteomes" id="UP000494265">
    <property type="component" value="Unassembled WGS sequence"/>
</dbReference>
<organism evidence="1">
    <name type="scientific">Ligilactobacillus agilis</name>
    <dbReference type="NCBI Taxonomy" id="1601"/>
    <lineage>
        <taxon>Bacteria</taxon>
        <taxon>Bacillati</taxon>
        <taxon>Bacillota</taxon>
        <taxon>Bacilli</taxon>
        <taxon>Lactobacillales</taxon>
        <taxon>Lactobacillaceae</taxon>
        <taxon>Ligilactobacillus</taxon>
    </lineage>
</organism>
<name>A0A6F9XIS3_9LACO</name>
<reference evidence="1" key="1">
    <citation type="submission" date="2019-10" db="EMBL/GenBank/DDBJ databases">
        <title>Lactobacillus agilis SY212 Whole Genome Sequencing Project.</title>
        <authorList>
            <person name="Suzuki S."/>
            <person name="Endo A."/>
            <person name="Maeno S."/>
            <person name="Shiwa Y."/>
            <person name="Matsutani M."/>
            <person name="Kajikawa A."/>
        </authorList>
    </citation>
    <scope>NUCLEOTIDE SEQUENCE</scope>
    <source>
        <strain evidence="1">SY212</strain>
    </source>
</reference>
<gene>
    <name evidence="1" type="ORF">SY212_01350</name>
</gene>
<dbReference type="AlphaFoldDB" id="A0A6F9XIS3"/>
<protein>
    <submittedName>
        <fullName evidence="1">Uncharacterized protein</fullName>
    </submittedName>
</protein>
<accession>A0A6F9XIS3</accession>